<reference evidence="3 4" key="1">
    <citation type="submission" date="2015-09" db="EMBL/GenBank/DDBJ databases">
        <title>Sorangium comparison.</title>
        <authorList>
            <person name="Zaburannyi N."/>
            <person name="Bunk B."/>
            <person name="Overmann J."/>
            <person name="Mueller R."/>
        </authorList>
    </citation>
    <scope>NUCLEOTIDE SEQUENCE [LARGE SCALE GENOMIC DNA]</scope>
    <source>
        <strain evidence="3 4">So ce26</strain>
    </source>
</reference>
<protein>
    <recommendedName>
        <fullName evidence="5">Glycosyltransferase RgtA/B/C/D-like domain-containing protein</fullName>
    </recommendedName>
</protein>
<proteinExistence type="predicted"/>
<dbReference type="AlphaFoldDB" id="A0A2L0EV44"/>
<feature type="transmembrane region" description="Helical" evidence="2">
    <location>
        <begin position="351"/>
        <end position="369"/>
    </location>
</feature>
<evidence type="ECO:0000313" key="4">
    <source>
        <dbReference type="Proteomes" id="UP000238348"/>
    </source>
</evidence>
<keyword evidence="2" id="KW-1133">Transmembrane helix</keyword>
<feature type="transmembrane region" description="Helical" evidence="2">
    <location>
        <begin position="182"/>
        <end position="202"/>
    </location>
</feature>
<evidence type="ECO:0000313" key="3">
    <source>
        <dbReference type="EMBL" id="AUX43163.1"/>
    </source>
</evidence>
<keyword evidence="2" id="KW-0472">Membrane</keyword>
<accession>A0A2L0EV44</accession>
<name>A0A2L0EV44_SORCE</name>
<sequence>MDRSATPEAPAEGAADRRPGSAGEARRASRRAGLAIALYALVTLVYAVTSSREIFATHTPFNHYALLAEAWLEGRLDLGGPPPAYTGGNDFAVAQGRTYVSFPPFPAVLIAPVVQLAGSAERVRDGQFFLGFAGLGPAVLFLALEKLSASRRSRRTQNENAALALLFALGSVYWFSAVQGTVWFAAHVVGVALACVYLYCALDAVHPLAAGLALGLGFATRTPLGFAAPLFLHEALRASRSDPRALARRLLLFAAPAALVLLALLWHNHARFGDAVEFGHRHLHIAWRPRIEKWGLFSYHYLPRNLAVVLTGLPFTGVQGAPFQINAHGLALWVTTPIYAWALWPRRTPPVFWALAATASAVAMPSLLYQNTGWIQFGYRFSNDFAPFLFAMIAVGGRRFGVPFYALGAAAIAVNGFGALTFQRAGFERFYFFERTQRVLHQPD</sequence>
<keyword evidence="2" id="KW-0812">Transmembrane</keyword>
<gene>
    <name evidence="3" type="ORF">SOCE26_046060</name>
</gene>
<feature type="compositionally biased region" description="Basic and acidic residues" evidence="1">
    <location>
        <begin position="14"/>
        <end position="24"/>
    </location>
</feature>
<feature type="transmembrane region" description="Helical" evidence="2">
    <location>
        <begin position="32"/>
        <end position="49"/>
    </location>
</feature>
<feature type="transmembrane region" description="Helical" evidence="2">
    <location>
        <begin position="128"/>
        <end position="148"/>
    </location>
</feature>
<organism evidence="3 4">
    <name type="scientific">Sorangium cellulosum</name>
    <name type="common">Polyangium cellulosum</name>
    <dbReference type="NCBI Taxonomy" id="56"/>
    <lineage>
        <taxon>Bacteria</taxon>
        <taxon>Pseudomonadati</taxon>
        <taxon>Myxococcota</taxon>
        <taxon>Polyangia</taxon>
        <taxon>Polyangiales</taxon>
        <taxon>Polyangiaceae</taxon>
        <taxon>Sorangium</taxon>
    </lineage>
</organism>
<dbReference type="EMBL" id="CP012673">
    <property type="protein sequence ID" value="AUX43163.1"/>
    <property type="molecule type" value="Genomic_DNA"/>
</dbReference>
<feature type="transmembrane region" description="Helical" evidence="2">
    <location>
        <begin position="404"/>
        <end position="422"/>
    </location>
</feature>
<feature type="transmembrane region" description="Helical" evidence="2">
    <location>
        <begin position="250"/>
        <end position="267"/>
    </location>
</feature>
<evidence type="ECO:0000256" key="2">
    <source>
        <dbReference type="SAM" id="Phobius"/>
    </source>
</evidence>
<dbReference type="Proteomes" id="UP000238348">
    <property type="component" value="Chromosome"/>
</dbReference>
<feature type="region of interest" description="Disordered" evidence="1">
    <location>
        <begin position="1"/>
        <end position="24"/>
    </location>
</feature>
<dbReference type="OrthoDB" id="147193at2"/>
<feature type="transmembrane region" description="Helical" evidence="2">
    <location>
        <begin position="160"/>
        <end position="176"/>
    </location>
</feature>
<evidence type="ECO:0000256" key="1">
    <source>
        <dbReference type="SAM" id="MobiDB-lite"/>
    </source>
</evidence>
<evidence type="ECO:0008006" key="5">
    <source>
        <dbReference type="Google" id="ProtNLM"/>
    </source>
</evidence>
<dbReference type="RefSeq" id="WP_104981875.1">
    <property type="nucleotide sequence ID" value="NZ_CP012673.1"/>
</dbReference>